<proteinExistence type="predicted"/>
<protein>
    <submittedName>
        <fullName evidence="1">Uncharacterized protein</fullName>
    </submittedName>
</protein>
<dbReference type="Proteomes" id="UP001628156">
    <property type="component" value="Unassembled WGS sequence"/>
</dbReference>
<name>A0ABQ0DSP7_9EUKA</name>
<organism evidence="1 2">
    <name type="scientific">Entamoeba nuttalli</name>
    <dbReference type="NCBI Taxonomy" id="412467"/>
    <lineage>
        <taxon>Eukaryota</taxon>
        <taxon>Amoebozoa</taxon>
        <taxon>Evosea</taxon>
        <taxon>Archamoebae</taxon>
        <taxon>Mastigamoebida</taxon>
        <taxon>Entamoebidae</taxon>
        <taxon>Entamoeba</taxon>
    </lineage>
</organism>
<sequence>MENSDTVKQVVDQFAQTPETEGIIYSTYTSSCLQGFREQVLTEIKDDLMKLQIKNDITSESVEALLQKYLDKFPLELSLGLYSEIINFIKNN</sequence>
<evidence type="ECO:0000313" key="1">
    <source>
        <dbReference type="EMBL" id="GAB1225870.1"/>
    </source>
</evidence>
<gene>
    <name evidence="1" type="ORF">ENUP19_0265G0014</name>
</gene>
<comment type="caution">
    <text evidence="1">The sequence shown here is derived from an EMBL/GenBank/DDBJ whole genome shotgun (WGS) entry which is preliminary data.</text>
</comment>
<reference evidence="1 2" key="1">
    <citation type="journal article" date="2019" name="PLoS Negl. Trop. Dis.">
        <title>Whole genome sequencing of Entamoeba nuttalli reveals mammalian host-related molecular signatures and a novel octapeptide-repeat surface protein.</title>
        <authorList>
            <person name="Tanaka M."/>
            <person name="Makiuchi T."/>
            <person name="Komiyama T."/>
            <person name="Shiina T."/>
            <person name="Osaki K."/>
            <person name="Tachibana H."/>
        </authorList>
    </citation>
    <scope>NUCLEOTIDE SEQUENCE [LARGE SCALE GENOMIC DNA]</scope>
    <source>
        <strain evidence="1 2">P19-061405</strain>
    </source>
</reference>
<keyword evidence="2" id="KW-1185">Reference proteome</keyword>
<dbReference type="EMBL" id="BAAFRS010000265">
    <property type="protein sequence ID" value="GAB1225870.1"/>
    <property type="molecule type" value="Genomic_DNA"/>
</dbReference>
<evidence type="ECO:0000313" key="2">
    <source>
        <dbReference type="Proteomes" id="UP001628156"/>
    </source>
</evidence>
<accession>A0ABQ0DSP7</accession>